<gene>
    <name evidence="6" type="ORF">SAMN04488506_1695</name>
</gene>
<dbReference type="PANTHER" id="PTHR30520">
    <property type="entry name" value="FORMATE TRANSPORTER-RELATED"/>
    <property type="match status" value="1"/>
</dbReference>
<evidence type="ECO:0000256" key="2">
    <source>
        <dbReference type="ARBA" id="ARBA00022692"/>
    </source>
</evidence>
<evidence type="ECO:0000256" key="3">
    <source>
        <dbReference type="ARBA" id="ARBA00022989"/>
    </source>
</evidence>
<keyword evidence="7" id="KW-1185">Reference proteome</keyword>
<dbReference type="Pfam" id="PF01226">
    <property type="entry name" value="Form_Nir_trans"/>
    <property type="match status" value="1"/>
</dbReference>
<dbReference type="PANTHER" id="PTHR30520:SF8">
    <property type="entry name" value="NITRITE TRANSPORTER NIRC"/>
    <property type="match status" value="1"/>
</dbReference>
<evidence type="ECO:0000313" key="7">
    <source>
        <dbReference type="Proteomes" id="UP000199136"/>
    </source>
</evidence>
<keyword evidence="2 5" id="KW-0812">Transmembrane</keyword>
<organism evidence="6 7">
    <name type="scientific">Desemzia incerta</name>
    <dbReference type="NCBI Taxonomy" id="82801"/>
    <lineage>
        <taxon>Bacteria</taxon>
        <taxon>Bacillati</taxon>
        <taxon>Bacillota</taxon>
        <taxon>Bacilli</taxon>
        <taxon>Lactobacillales</taxon>
        <taxon>Carnobacteriaceae</taxon>
        <taxon>Desemzia</taxon>
    </lineage>
</organism>
<dbReference type="InterPro" id="IPR023271">
    <property type="entry name" value="Aquaporin-like"/>
</dbReference>
<dbReference type="GO" id="GO:0015499">
    <property type="term" value="F:formate transmembrane transporter activity"/>
    <property type="evidence" value="ECO:0007669"/>
    <property type="project" value="TreeGrafter"/>
</dbReference>
<feature type="transmembrane region" description="Helical" evidence="5">
    <location>
        <begin position="173"/>
        <end position="192"/>
    </location>
</feature>
<comment type="subcellular location">
    <subcellularLocation>
        <location evidence="1">Membrane</location>
        <topology evidence="1">Multi-pass membrane protein</topology>
    </subcellularLocation>
</comment>
<evidence type="ECO:0000256" key="1">
    <source>
        <dbReference type="ARBA" id="ARBA00004141"/>
    </source>
</evidence>
<reference evidence="6 7" key="1">
    <citation type="submission" date="2016-10" db="EMBL/GenBank/DDBJ databases">
        <authorList>
            <person name="de Groot N.N."/>
        </authorList>
    </citation>
    <scope>NUCLEOTIDE SEQUENCE [LARGE SCALE GENOMIC DNA]</scope>
    <source>
        <strain evidence="6 7">DSM 20581</strain>
    </source>
</reference>
<feature type="transmembrane region" description="Helical" evidence="5">
    <location>
        <begin position="50"/>
        <end position="69"/>
    </location>
</feature>
<dbReference type="AlphaFoldDB" id="A0A1I5Y0P7"/>
<sequence>MPQKLNETIAGNGKNMVEGFSTGMMGNIEKSILKKADLFDNSIGRYIMRAMLACFYLTLGTAIAVGTGNSLEHLAPGWGKFGYAFMFTWSLVMIIYLNAELGTSNMMYMTTAVHRKILSWKKALAILMTCILFNAIGAFVISWLLSYTGAFHDVAADHFLVTAVAGKLAKAPLQIFVEAIFANMVVNIAFFVTMRMKDDAGKVISIVFLIFIFAFLGFEHVIANFSSFSLAYFASGGNVPGMTIAAVVINIVLATLGNYVGGGLIMGLNYSWLNNGKTSYSD</sequence>
<evidence type="ECO:0000313" key="6">
    <source>
        <dbReference type="EMBL" id="SFQ37763.1"/>
    </source>
</evidence>
<dbReference type="InterPro" id="IPR000292">
    <property type="entry name" value="For/NO2_transpt"/>
</dbReference>
<dbReference type="GO" id="GO:0005886">
    <property type="term" value="C:plasma membrane"/>
    <property type="evidence" value="ECO:0007669"/>
    <property type="project" value="TreeGrafter"/>
</dbReference>
<proteinExistence type="predicted"/>
<keyword evidence="4 5" id="KW-0472">Membrane</keyword>
<dbReference type="EMBL" id="FOXW01000006">
    <property type="protein sequence ID" value="SFQ37763.1"/>
    <property type="molecule type" value="Genomic_DNA"/>
</dbReference>
<evidence type="ECO:0000256" key="5">
    <source>
        <dbReference type="SAM" id="Phobius"/>
    </source>
</evidence>
<feature type="transmembrane region" description="Helical" evidence="5">
    <location>
        <begin position="243"/>
        <end position="268"/>
    </location>
</feature>
<accession>A0A1I5Y0P7</accession>
<protein>
    <submittedName>
        <fullName evidence="6">Formate/nitrite transporter</fullName>
    </submittedName>
</protein>
<feature type="transmembrane region" description="Helical" evidence="5">
    <location>
        <begin position="204"/>
        <end position="223"/>
    </location>
</feature>
<dbReference type="Gene3D" id="1.20.1080.10">
    <property type="entry name" value="Glycerol uptake facilitator protein"/>
    <property type="match status" value="1"/>
</dbReference>
<feature type="transmembrane region" description="Helical" evidence="5">
    <location>
        <begin position="124"/>
        <end position="145"/>
    </location>
</feature>
<name>A0A1I5Y0P7_9LACT</name>
<dbReference type="Proteomes" id="UP000199136">
    <property type="component" value="Unassembled WGS sequence"/>
</dbReference>
<dbReference type="STRING" id="82801.SAMN04488506_1695"/>
<keyword evidence="3 5" id="KW-1133">Transmembrane helix</keyword>
<evidence type="ECO:0000256" key="4">
    <source>
        <dbReference type="ARBA" id="ARBA00023136"/>
    </source>
</evidence>
<feature type="transmembrane region" description="Helical" evidence="5">
    <location>
        <begin position="81"/>
        <end position="99"/>
    </location>
</feature>